<feature type="domain" description="wHTH-Hsp90 Na associated" evidence="1">
    <location>
        <begin position="83"/>
        <end position="134"/>
    </location>
</feature>
<dbReference type="KEGG" id="snw:BBN63_13785"/>
<sequence>MSRASERHAPESQDPDDLLIVSKNLNGRYPWQDPAEQVPYGRVLLVAAKLKWSPAAVVVRLGALGYADVQRSEGPLPDAVEPDDAPLITGVERRFGAVPVDVDKTVSLRQIIESAALTERSPADVARRMTAYGYQVGTGARPLPETADPRDVALILTERRSFGSWLDWGEEVPAQHVLGVALELSCSPHVAAKRLIALGFRLPYTPEPGDERLLKYADTPGGGWLGRWTAPPVGHILAVVRDTGRSQADVLARLNELGCQRPDGDVPDTTEADDFVLLSANLDGRAPWLWKNNVVGLQLRHILRASLATGRSPAQVAERLSALGHRLPENANLPEVATEPDIHLLETLTRSYLDDVHLEHVLRSATLTGRSPSDVATRLTALGYRLPDEVKYPEMVPGARAA</sequence>
<evidence type="ECO:0000313" key="3">
    <source>
        <dbReference type="Proteomes" id="UP000189677"/>
    </source>
</evidence>
<dbReference type="InterPro" id="IPR056507">
    <property type="entry name" value="wHTH-HSP90_Na-assoc"/>
</dbReference>
<protein>
    <recommendedName>
        <fullName evidence="1">wHTH-Hsp90 Na associated domain-containing protein</fullName>
    </recommendedName>
</protein>
<keyword evidence="3" id="KW-1185">Reference proteome</keyword>
<dbReference type="AlphaFoldDB" id="A0A1U9QSD6"/>
<dbReference type="OrthoDB" id="9802640at2"/>
<organism evidence="2 3">
    <name type="scientific">Streptomyces niveus</name>
    <name type="common">Streptomyces spheroides</name>
    <dbReference type="NCBI Taxonomy" id="193462"/>
    <lineage>
        <taxon>Bacteria</taxon>
        <taxon>Bacillati</taxon>
        <taxon>Actinomycetota</taxon>
        <taxon>Actinomycetes</taxon>
        <taxon>Kitasatosporales</taxon>
        <taxon>Streptomycetaceae</taxon>
        <taxon>Streptomyces</taxon>
    </lineage>
</organism>
<dbReference type="RefSeq" id="WP_078075691.1">
    <property type="nucleotide sequence ID" value="NZ_CP018047.1"/>
</dbReference>
<evidence type="ECO:0000259" key="1">
    <source>
        <dbReference type="Pfam" id="PF24410"/>
    </source>
</evidence>
<feature type="domain" description="wHTH-Hsp90 Na associated" evidence="1">
    <location>
        <begin position="147"/>
        <end position="200"/>
    </location>
</feature>
<reference evidence="2 3" key="1">
    <citation type="submission" date="2016-11" db="EMBL/GenBank/DDBJ databases">
        <title>Complete genome sequence of Streptomyces niveus SCSIO 3406.</title>
        <authorList>
            <person name="Zhu Q."/>
            <person name="Cheng W."/>
            <person name="Song Y."/>
            <person name="Li Q."/>
            <person name="Ju J."/>
        </authorList>
    </citation>
    <scope>NUCLEOTIDE SEQUENCE [LARGE SCALE GENOMIC DNA]</scope>
    <source>
        <strain evidence="2 3">SCSIO 3406</strain>
    </source>
</reference>
<dbReference type="Proteomes" id="UP000189677">
    <property type="component" value="Chromosome"/>
</dbReference>
<dbReference type="Pfam" id="PF24410">
    <property type="entry name" value="wHTH-HSP90_Na-assoc"/>
    <property type="match status" value="6"/>
</dbReference>
<gene>
    <name evidence="2" type="ORF">BBN63_13785</name>
</gene>
<dbReference type="EMBL" id="CP018047">
    <property type="protein sequence ID" value="AQU67156.1"/>
    <property type="molecule type" value="Genomic_DNA"/>
</dbReference>
<evidence type="ECO:0000313" key="2">
    <source>
        <dbReference type="EMBL" id="AQU67156.1"/>
    </source>
</evidence>
<feature type="domain" description="wHTH-Hsp90 Na associated" evidence="1">
    <location>
        <begin position="272"/>
        <end position="325"/>
    </location>
</feature>
<name>A0A1U9QSD6_STRNV</name>
<feature type="domain" description="wHTH-Hsp90 Na associated" evidence="1">
    <location>
        <begin position="205"/>
        <end position="258"/>
    </location>
</feature>
<feature type="domain" description="wHTH-Hsp90 Na associated" evidence="1">
    <location>
        <begin position="355"/>
        <end position="384"/>
    </location>
</feature>
<feature type="domain" description="wHTH-Hsp90 Na associated" evidence="1">
    <location>
        <begin position="14"/>
        <end position="66"/>
    </location>
</feature>
<accession>A0A1U9QSD6</accession>
<proteinExistence type="predicted"/>